<name>A0A5E6SUU2_PSEFL</name>
<organism evidence="2 3">
    <name type="scientific">Pseudomonas fluorescens</name>
    <dbReference type="NCBI Taxonomy" id="294"/>
    <lineage>
        <taxon>Bacteria</taxon>
        <taxon>Pseudomonadati</taxon>
        <taxon>Pseudomonadota</taxon>
        <taxon>Gammaproteobacteria</taxon>
        <taxon>Pseudomonadales</taxon>
        <taxon>Pseudomonadaceae</taxon>
        <taxon>Pseudomonas</taxon>
    </lineage>
</organism>
<dbReference type="NCBIfam" id="TIGR03696">
    <property type="entry name" value="Rhs_assc_core"/>
    <property type="match status" value="1"/>
</dbReference>
<feature type="compositionally biased region" description="Low complexity" evidence="1">
    <location>
        <begin position="785"/>
        <end position="794"/>
    </location>
</feature>
<gene>
    <name evidence="2" type="ORF">PS659_02531</name>
</gene>
<dbReference type="PANTHER" id="PTHR32305:SF15">
    <property type="entry name" value="PROTEIN RHSA-RELATED"/>
    <property type="match status" value="1"/>
</dbReference>
<accession>A0A5E6SUU2</accession>
<protein>
    <submittedName>
        <fullName evidence="2">Uncharacterized protein</fullName>
    </submittedName>
</protein>
<sequence length="922" mass="102925">MSWDNVHRDTPSLAVADPRGLAVRAIQYHRRQAADPVEMRVTHQRFDGAGRPVASRDPHLFALAQDDASVPANLSQVFSLSGVPLASDSVDAGWRVALQGAAGQRVETWDGRGSHSLTEFDELLRPVAVHERGEDVAEHVLERFSYAGVDIDAVSRNLCGQLMRHDDPAGTLHLTELGISGAQLQQTRHFLRDTLPPDWPDSVPARDALLEPTGGATTALHYAASGELLRQIDALGNHQRITYTVAGELNDTRLTLAGPGRTERTLVSDLQYNASGQIEAETAGNGVITRHLYDPADGRLIGLSAHKANGTPLQDLKYSYDAVGNVLSLEDAAQPIRYFNNQRIEPVKTYRYDTLYQLIHATGCEAKSGRGGPALPDLQPLPPDPSQIANYTQTYHYDAGGNLLDLVHVGAQAHGRALTRSRYSNRCLPERDNRPPTEEELVAGFDANGNLRELQVGQSLIWDLRNQLREVRPVMREEVEDDRECYIYDGGGQRVRKVHSSQTNTRTILREVRYLPNLEIRSHSGTGETLHVIIASAGSSSVQVLHWVSEPPDQMTQDQVRYSLNDHLKSSALELDQTADLISQEWYYPFGGTAYWAGRNATEAKCKTVRYSGKERDVTGLYYYGLRYYAPWLQRWINPDPAGPIDGLNHYCMVSNNPITLLDVKGEKGEKYNDEDLKSFKKELKESTLITSALKDNKEIQKILEKIDKTKSISKLEHFLKFATRISLLRVKLKKERERLGTDIFRIVDEFFESAYGFNSTTSESYVPWTAPALNLDEGGDWSAPRSSGSGRPSSSERAHSGGQHFASSHQPGASHSHNSQRPTENSFITPIKLPPQTDAKIIKGYNMAINVINNQHNIRAIFPDEDESRRKQRYKESALLIHPDKLKLEGVPEVESAADEAFKIITAWRENGYPEATTRRR</sequence>
<dbReference type="Proteomes" id="UP000326729">
    <property type="component" value="Unassembled WGS sequence"/>
</dbReference>
<dbReference type="EMBL" id="CABVGY010000012">
    <property type="protein sequence ID" value="VVM84794.1"/>
    <property type="molecule type" value="Genomic_DNA"/>
</dbReference>
<dbReference type="RefSeq" id="WP_150716382.1">
    <property type="nucleotide sequence ID" value="NZ_CABVGY010000012.1"/>
</dbReference>
<evidence type="ECO:0000313" key="3">
    <source>
        <dbReference type="Proteomes" id="UP000326729"/>
    </source>
</evidence>
<dbReference type="InterPro" id="IPR022385">
    <property type="entry name" value="Rhs_assc_core"/>
</dbReference>
<proteinExistence type="predicted"/>
<dbReference type="PANTHER" id="PTHR32305">
    <property type="match status" value="1"/>
</dbReference>
<reference evidence="2 3" key="1">
    <citation type="submission" date="2019-09" db="EMBL/GenBank/DDBJ databases">
        <authorList>
            <person name="Chandra G."/>
            <person name="Truman W A."/>
        </authorList>
    </citation>
    <scope>NUCLEOTIDE SEQUENCE [LARGE SCALE GENOMIC DNA]</scope>
    <source>
        <strain evidence="2">PS659</strain>
    </source>
</reference>
<evidence type="ECO:0000256" key="1">
    <source>
        <dbReference type="SAM" id="MobiDB-lite"/>
    </source>
</evidence>
<dbReference type="AlphaFoldDB" id="A0A5E6SUU2"/>
<dbReference type="InterPro" id="IPR050708">
    <property type="entry name" value="T6SS_VgrG/RHS"/>
</dbReference>
<feature type="compositionally biased region" description="Polar residues" evidence="1">
    <location>
        <begin position="806"/>
        <end position="829"/>
    </location>
</feature>
<feature type="region of interest" description="Disordered" evidence="1">
    <location>
        <begin position="778"/>
        <end position="833"/>
    </location>
</feature>
<dbReference type="OrthoDB" id="7056038at2"/>
<dbReference type="Gene3D" id="2.180.10.10">
    <property type="entry name" value="RHS repeat-associated core"/>
    <property type="match status" value="1"/>
</dbReference>
<evidence type="ECO:0000313" key="2">
    <source>
        <dbReference type="EMBL" id="VVM84794.1"/>
    </source>
</evidence>